<protein>
    <submittedName>
        <fullName evidence="2">Uncharacterized protein</fullName>
    </submittedName>
</protein>
<reference evidence="2 3" key="1">
    <citation type="submission" date="2018-03" db="EMBL/GenBank/DDBJ databases">
        <title>Genomic Encyclopedia of Archaeal and Bacterial Type Strains, Phase II (KMG-II): from individual species to whole genera.</title>
        <authorList>
            <person name="Goeker M."/>
        </authorList>
    </citation>
    <scope>NUCLEOTIDE SEQUENCE [LARGE SCALE GENOMIC DNA]</scope>
    <source>
        <strain evidence="2 3">DSM 29328</strain>
    </source>
</reference>
<evidence type="ECO:0000256" key="1">
    <source>
        <dbReference type="SAM" id="Phobius"/>
    </source>
</evidence>
<gene>
    <name evidence="2" type="ORF">CLV78_109152</name>
</gene>
<evidence type="ECO:0000313" key="3">
    <source>
        <dbReference type="Proteomes" id="UP000239480"/>
    </source>
</evidence>
<dbReference type="RefSeq" id="WP_106206819.1">
    <property type="nucleotide sequence ID" value="NZ_PVTD01000009.1"/>
</dbReference>
<accession>A0A2T0RK35</accession>
<keyword evidence="3" id="KW-1185">Reference proteome</keyword>
<evidence type="ECO:0000313" key="2">
    <source>
        <dbReference type="EMBL" id="PRY21539.1"/>
    </source>
</evidence>
<proteinExistence type="predicted"/>
<comment type="caution">
    <text evidence="2">The sequence shown here is derived from an EMBL/GenBank/DDBJ whole genome shotgun (WGS) entry which is preliminary data.</text>
</comment>
<organism evidence="2 3">
    <name type="scientific">Aliiruegeria haliotis</name>
    <dbReference type="NCBI Taxonomy" id="1280846"/>
    <lineage>
        <taxon>Bacteria</taxon>
        <taxon>Pseudomonadati</taxon>
        <taxon>Pseudomonadota</taxon>
        <taxon>Alphaproteobacteria</taxon>
        <taxon>Rhodobacterales</taxon>
        <taxon>Roseobacteraceae</taxon>
        <taxon>Aliiruegeria</taxon>
    </lineage>
</organism>
<dbReference type="EMBL" id="PVTD01000009">
    <property type="protein sequence ID" value="PRY21539.1"/>
    <property type="molecule type" value="Genomic_DNA"/>
</dbReference>
<name>A0A2T0RK35_9RHOB</name>
<keyword evidence="1" id="KW-1133">Transmembrane helix</keyword>
<keyword evidence="1" id="KW-0472">Membrane</keyword>
<feature type="transmembrane region" description="Helical" evidence="1">
    <location>
        <begin position="133"/>
        <end position="157"/>
    </location>
</feature>
<feature type="transmembrane region" description="Helical" evidence="1">
    <location>
        <begin position="21"/>
        <end position="43"/>
    </location>
</feature>
<feature type="transmembrane region" description="Helical" evidence="1">
    <location>
        <begin position="63"/>
        <end position="89"/>
    </location>
</feature>
<feature type="transmembrane region" description="Helical" evidence="1">
    <location>
        <begin position="96"/>
        <end position="118"/>
    </location>
</feature>
<dbReference type="AlphaFoldDB" id="A0A2T0RK35"/>
<keyword evidence="1" id="KW-0812">Transmembrane</keyword>
<sequence length="181" mass="19192">MTATGDLALAPVRLFANWQLLARRVAIVTAFGCFGSNAVLWTAAYLDRSTPWDVFGHGTVPSLIVFILAVGVVASIFLVPGVVLVATTIIHAAGRWLLPVIGPGFAMAVGVAGAVLLLRELGALSFVRGSAELMYAASGLSWPGLGVGLLSMLLVFVRGRLWTRRRAFKTQIPEPTEFSGQ</sequence>
<dbReference type="Proteomes" id="UP000239480">
    <property type="component" value="Unassembled WGS sequence"/>
</dbReference>